<dbReference type="SUPFAM" id="SSF109854">
    <property type="entry name" value="DinB/YfiT-like putative metalloenzymes"/>
    <property type="match status" value="1"/>
</dbReference>
<reference evidence="2 3" key="1">
    <citation type="submission" date="2019-11" db="EMBL/GenBank/DDBJ databases">
        <title>Genome sequences of 17 halophilic strains isolated from different environments.</title>
        <authorList>
            <person name="Furrow R.E."/>
        </authorList>
    </citation>
    <scope>NUCLEOTIDE SEQUENCE [LARGE SCALE GENOMIC DNA]</scope>
    <source>
        <strain evidence="2 3">22511_23_Filter</strain>
    </source>
</reference>
<dbReference type="AlphaFoldDB" id="A0A845DX07"/>
<protein>
    <submittedName>
        <fullName evidence="2">DUF1569 domain-containing protein</fullName>
    </submittedName>
</protein>
<gene>
    <name evidence="2" type="ORF">GLW04_15765</name>
</gene>
<evidence type="ECO:0000259" key="1">
    <source>
        <dbReference type="Pfam" id="PF12867"/>
    </source>
</evidence>
<evidence type="ECO:0000313" key="3">
    <source>
        <dbReference type="Proteomes" id="UP000460949"/>
    </source>
</evidence>
<dbReference type="InterPro" id="IPR034660">
    <property type="entry name" value="DinB/YfiT-like"/>
</dbReference>
<dbReference type="RefSeq" id="WP_160838967.1">
    <property type="nucleotide sequence ID" value="NZ_WMET01000004.1"/>
</dbReference>
<evidence type="ECO:0000313" key="2">
    <source>
        <dbReference type="EMBL" id="MYL21359.1"/>
    </source>
</evidence>
<accession>A0A845DX07</accession>
<dbReference type="Proteomes" id="UP000460949">
    <property type="component" value="Unassembled WGS sequence"/>
</dbReference>
<dbReference type="EMBL" id="WMET01000004">
    <property type="protein sequence ID" value="MYL21359.1"/>
    <property type="molecule type" value="Genomic_DNA"/>
</dbReference>
<feature type="domain" description="DinB-like" evidence="1">
    <location>
        <begin position="4"/>
        <end position="153"/>
    </location>
</feature>
<dbReference type="Gene3D" id="1.20.120.450">
    <property type="entry name" value="dinb family like domain"/>
    <property type="match status" value="1"/>
</dbReference>
<dbReference type="Pfam" id="PF12867">
    <property type="entry name" value="DinB_2"/>
    <property type="match status" value="1"/>
</dbReference>
<dbReference type="InterPro" id="IPR024775">
    <property type="entry name" value="DinB-like"/>
</dbReference>
<name>A0A845DX07_9BACI</name>
<organism evidence="2 3">
    <name type="scientific">Halobacillus litoralis</name>
    <dbReference type="NCBI Taxonomy" id="45668"/>
    <lineage>
        <taxon>Bacteria</taxon>
        <taxon>Bacillati</taxon>
        <taxon>Bacillota</taxon>
        <taxon>Bacilli</taxon>
        <taxon>Bacillales</taxon>
        <taxon>Bacillaceae</taxon>
        <taxon>Halobacillus</taxon>
    </lineage>
</organism>
<comment type="caution">
    <text evidence="2">The sequence shown here is derived from an EMBL/GenBank/DDBJ whole genome shotgun (WGS) entry which is preliminary data.</text>
</comment>
<dbReference type="OrthoDB" id="5464839at2"/>
<proteinExistence type="predicted"/>
<sequence length="160" mass="18792">MYGLDEKRKQLLEYAREISDEQASLKPAEGKWSVLEILEHLYLMEQLVVYQIKQAIKRGDTQQTSEKPIHRTTERDYKVEAPESVRPKGAFQTIAEAEDGLEKTREATLFLIHNKDEETLKNRVFPHPAFGDMDLIQWIEFIGWHELRHLDQMKETVEAL</sequence>